<name>A0A7T0BWD4_9BACT</name>
<evidence type="ECO:0000313" key="2">
    <source>
        <dbReference type="EMBL" id="QPJ61687.1"/>
    </source>
</evidence>
<dbReference type="Proteomes" id="UP000594688">
    <property type="component" value="Chromosome"/>
</dbReference>
<gene>
    <name evidence="2" type="ORF">G3M70_07220</name>
</gene>
<dbReference type="AlphaFoldDB" id="A0A7T0BWD4"/>
<evidence type="ECO:0000256" key="1">
    <source>
        <dbReference type="SAM" id="SignalP"/>
    </source>
</evidence>
<evidence type="ECO:0000313" key="3">
    <source>
        <dbReference type="Proteomes" id="UP000594688"/>
    </source>
</evidence>
<organism evidence="2 3">
    <name type="scientific">Candidatus Nitronauta litoralis</name>
    <dbReference type="NCBI Taxonomy" id="2705533"/>
    <lineage>
        <taxon>Bacteria</taxon>
        <taxon>Pseudomonadati</taxon>
        <taxon>Nitrospinota/Tectimicrobiota group</taxon>
        <taxon>Nitrospinota</taxon>
        <taxon>Nitrospinia</taxon>
        <taxon>Nitrospinales</taxon>
        <taxon>Nitrospinaceae</taxon>
        <taxon>Candidatus Nitronauta</taxon>
    </lineage>
</organism>
<sequence length="123" mass="12900">MKFLITILISLVLAGCSTFSTVPTEAMSAAKLEMVHVDGQKETSLNYSNPKSVGGEFTGHAWVKIDPVTGKVDMGVKGGAQGGTDVDLSHAVEHARVQSETIRDGLKTMRGLAEKFPGLAGGL</sequence>
<evidence type="ECO:0008006" key="4">
    <source>
        <dbReference type="Google" id="ProtNLM"/>
    </source>
</evidence>
<feature type="signal peptide" evidence="1">
    <location>
        <begin position="1"/>
        <end position="20"/>
    </location>
</feature>
<proteinExistence type="predicted"/>
<dbReference type="EMBL" id="CP048685">
    <property type="protein sequence ID" value="QPJ61687.1"/>
    <property type="molecule type" value="Genomic_DNA"/>
</dbReference>
<dbReference type="KEGG" id="nli:G3M70_07220"/>
<reference evidence="2 3" key="1">
    <citation type="submission" date="2020-02" db="EMBL/GenBank/DDBJ databases">
        <title>Genomic and physiological characterization of two novel Nitrospinaceae genera.</title>
        <authorList>
            <person name="Mueller A.J."/>
            <person name="Jung M.-Y."/>
            <person name="Strachan C.R."/>
            <person name="Herbold C.W."/>
            <person name="Kirkegaard R.H."/>
            <person name="Daims H."/>
        </authorList>
    </citation>
    <scope>NUCLEOTIDE SEQUENCE [LARGE SCALE GENOMIC DNA]</scope>
    <source>
        <strain evidence="2">EB</strain>
    </source>
</reference>
<feature type="chain" id="PRO_5032266978" description="Lipoprotein" evidence="1">
    <location>
        <begin position="21"/>
        <end position="123"/>
    </location>
</feature>
<keyword evidence="1" id="KW-0732">Signal</keyword>
<dbReference type="PROSITE" id="PS51257">
    <property type="entry name" value="PROKAR_LIPOPROTEIN"/>
    <property type="match status" value="1"/>
</dbReference>
<accession>A0A7T0BWD4</accession>
<protein>
    <recommendedName>
        <fullName evidence="4">Lipoprotein</fullName>
    </recommendedName>
</protein>